<dbReference type="EMBL" id="SJPY01000006">
    <property type="protein sequence ID" value="TWU39158.1"/>
    <property type="molecule type" value="Genomic_DNA"/>
</dbReference>
<evidence type="ECO:0000313" key="3">
    <source>
        <dbReference type="Proteomes" id="UP000315471"/>
    </source>
</evidence>
<proteinExistence type="predicted"/>
<comment type="caution">
    <text evidence="2">The sequence shown here is derived from an EMBL/GenBank/DDBJ whole genome shotgun (WGS) entry which is preliminary data.</text>
</comment>
<reference evidence="2 3" key="1">
    <citation type="submission" date="2019-02" db="EMBL/GenBank/DDBJ databases">
        <title>Deep-cultivation of Planctomycetes and their phenomic and genomic characterization uncovers novel biology.</title>
        <authorList>
            <person name="Wiegand S."/>
            <person name="Jogler M."/>
            <person name="Boedeker C."/>
            <person name="Pinto D."/>
            <person name="Vollmers J."/>
            <person name="Rivas-Marin E."/>
            <person name="Kohn T."/>
            <person name="Peeters S.H."/>
            <person name="Heuer A."/>
            <person name="Rast P."/>
            <person name="Oberbeckmann S."/>
            <person name="Bunk B."/>
            <person name="Jeske O."/>
            <person name="Meyerdierks A."/>
            <person name="Storesund J.E."/>
            <person name="Kallscheuer N."/>
            <person name="Luecker S."/>
            <person name="Lage O.M."/>
            <person name="Pohl T."/>
            <person name="Merkel B.J."/>
            <person name="Hornburger P."/>
            <person name="Mueller R.-W."/>
            <person name="Bruemmer F."/>
            <person name="Labrenz M."/>
            <person name="Spormann A.M."/>
            <person name="Op Den Camp H."/>
            <person name="Overmann J."/>
            <person name="Amann R."/>
            <person name="Jetten M.S.M."/>
            <person name="Mascher T."/>
            <person name="Medema M.H."/>
            <person name="Devos D.P."/>
            <person name="Kaster A.-K."/>
            <person name="Ovreas L."/>
            <person name="Rohde M."/>
            <person name="Galperin M.Y."/>
            <person name="Jogler C."/>
        </authorList>
    </citation>
    <scope>NUCLEOTIDE SEQUENCE [LARGE SCALE GENOMIC DNA]</scope>
    <source>
        <strain evidence="2 3">Q31b</strain>
    </source>
</reference>
<keyword evidence="1" id="KW-0472">Membrane</keyword>
<dbReference type="Proteomes" id="UP000315471">
    <property type="component" value="Unassembled WGS sequence"/>
</dbReference>
<keyword evidence="3" id="KW-1185">Reference proteome</keyword>
<evidence type="ECO:0000256" key="1">
    <source>
        <dbReference type="SAM" id="Phobius"/>
    </source>
</evidence>
<name>A0A5C6DQX2_9BACT</name>
<keyword evidence="1" id="KW-0812">Transmembrane</keyword>
<feature type="transmembrane region" description="Helical" evidence="1">
    <location>
        <begin position="40"/>
        <end position="62"/>
    </location>
</feature>
<evidence type="ECO:0000313" key="2">
    <source>
        <dbReference type="EMBL" id="TWU39158.1"/>
    </source>
</evidence>
<dbReference type="AlphaFoldDB" id="A0A5C6DQX2"/>
<keyword evidence="1" id="KW-1133">Transmembrane helix</keyword>
<accession>A0A5C6DQX2</accession>
<gene>
    <name evidence="2" type="ORF">Q31b_42430</name>
</gene>
<protein>
    <submittedName>
        <fullName evidence="2">Uncharacterized protein</fullName>
    </submittedName>
</protein>
<organism evidence="2 3">
    <name type="scientific">Novipirellula aureliae</name>
    <dbReference type="NCBI Taxonomy" id="2527966"/>
    <lineage>
        <taxon>Bacteria</taxon>
        <taxon>Pseudomonadati</taxon>
        <taxon>Planctomycetota</taxon>
        <taxon>Planctomycetia</taxon>
        <taxon>Pirellulales</taxon>
        <taxon>Pirellulaceae</taxon>
        <taxon>Novipirellula</taxon>
    </lineage>
</organism>
<sequence>MNIAFPAFLLILLVMPGVVYRQHRFRRTIYRERVTVTDEIGLSIFTAVCFQTLWFFVCNLLSPLTHLHVDLKSAIVLLSGRFGTTDESFTEAVHAISDHPVAVASYFGSLLCFAYASAFVCRYTAGPWRKAKASFFIKFHEWLPGVCVPHEGHTKRSVLHLSDSIDERDDHSDDPAGRRYGQWLRSCELPESETDVLGNHAVMLIVAAVIEMGGTPFLFKGILDKAYFGPDGELERLTMLFPQRRVIEATEIGGETEPASDGMTAAEQLETDGTYYPVRGDALILRMSEIKTLNFWYFVLMPPDNETPEESEVAHVT</sequence>